<dbReference type="SUPFAM" id="SSF50800">
    <property type="entry name" value="PK beta-barrel domain-like"/>
    <property type="match status" value="1"/>
</dbReference>
<evidence type="ECO:0000259" key="2">
    <source>
        <dbReference type="PROSITE" id="PS51340"/>
    </source>
</evidence>
<evidence type="ECO:0000313" key="3">
    <source>
        <dbReference type="EMBL" id="GAA5060579.1"/>
    </source>
</evidence>
<feature type="region of interest" description="Disordered" evidence="1">
    <location>
        <begin position="1"/>
        <end position="21"/>
    </location>
</feature>
<accession>A0AAV3UNS9</accession>
<feature type="domain" description="MOSC" evidence="2">
    <location>
        <begin position="20"/>
        <end position="161"/>
    </location>
</feature>
<dbReference type="Pfam" id="PF03473">
    <property type="entry name" value="MOSC"/>
    <property type="match status" value="1"/>
</dbReference>
<protein>
    <submittedName>
        <fullName evidence="3">MOSC domain-containing protein</fullName>
    </submittedName>
</protein>
<sequence>MGTGRVTQLHIAPDSGEPMQARETVDAVAERGLRGDRYFEGRGLWNFLDEDPNREVQEASDITFIEAEALAAVEQDAGIELSMGAHRRNVTTQNVPLNHLVGQTFTVGDAICEGIQLCEPCGYMQSLVGEEGLSNALVHRGGLDATVVESGPIAIDDEVRW</sequence>
<comment type="caution">
    <text evidence="3">The sequence shown here is derived from an EMBL/GenBank/DDBJ whole genome shotgun (WGS) entry which is preliminary data.</text>
</comment>
<dbReference type="PROSITE" id="PS51340">
    <property type="entry name" value="MOSC"/>
    <property type="match status" value="1"/>
</dbReference>
<dbReference type="Proteomes" id="UP001501729">
    <property type="component" value="Unassembled WGS sequence"/>
</dbReference>
<evidence type="ECO:0000313" key="4">
    <source>
        <dbReference type="Proteomes" id="UP001501729"/>
    </source>
</evidence>
<dbReference type="Gene3D" id="2.40.33.20">
    <property type="entry name" value="PK beta-barrel domain-like"/>
    <property type="match status" value="1"/>
</dbReference>
<name>A0AAV3UNS9_9EURY</name>
<dbReference type="GO" id="GO:0030151">
    <property type="term" value="F:molybdenum ion binding"/>
    <property type="evidence" value="ECO:0007669"/>
    <property type="project" value="InterPro"/>
</dbReference>
<proteinExistence type="predicted"/>
<keyword evidence="4" id="KW-1185">Reference proteome</keyword>
<dbReference type="EMBL" id="BAABKX010000019">
    <property type="protein sequence ID" value="GAA5060579.1"/>
    <property type="molecule type" value="Genomic_DNA"/>
</dbReference>
<evidence type="ECO:0000256" key="1">
    <source>
        <dbReference type="SAM" id="MobiDB-lite"/>
    </source>
</evidence>
<gene>
    <name evidence="3" type="ORF">GCM10025751_45840</name>
</gene>
<dbReference type="InterPro" id="IPR005302">
    <property type="entry name" value="MoCF_Sase_C"/>
</dbReference>
<dbReference type="InterPro" id="IPR052716">
    <property type="entry name" value="MOSC_domain"/>
</dbReference>
<organism evidence="3 4">
    <name type="scientific">Haladaptatus pallidirubidus</name>
    <dbReference type="NCBI Taxonomy" id="1008152"/>
    <lineage>
        <taxon>Archaea</taxon>
        <taxon>Methanobacteriati</taxon>
        <taxon>Methanobacteriota</taxon>
        <taxon>Stenosarchaea group</taxon>
        <taxon>Halobacteria</taxon>
        <taxon>Halobacteriales</taxon>
        <taxon>Haladaptataceae</taxon>
        <taxon>Haladaptatus</taxon>
    </lineage>
</organism>
<dbReference type="PANTHER" id="PTHR36930">
    <property type="entry name" value="METAL-SULFUR CLUSTER BIOSYNTHESIS PROTEINS YUAD-RELATED"/>
    <property type="match status" value="1"/>
</dbReference>
<dbReference type="GO" id="GO:0003824">
    <property type="term" value="F:catalytic activity"/>
    <property type="evidence" value="ECO:0007669"/>
    <property type="project" value="InterPro"/>
</dbReference>
<dbReference type="InterPro" id="IPR011037">
    <property type="entry name" value="Pyrv_Knase-like_insert_dom_sf"/>
</dbReference>
<dbReference type="PANTHER" id="PTHR36930:SF1">
    <property type="entry name" value="MOSC DOMAIN-CONTAINING PROTEIN"/>
    <property type="match status" value="1"/>
</dbReference>
<reference evidence="3 4" key="1">
    <citation type="journal article" date="2019" name="Int. J. Syst. Evol. Microbiol.">
        <title>The Global Catalogue of Microorganisms (GCM) 10K type strain sequencing project: providing services to taxonomists for standard genome sequencing and annotation.</title>
        <authorList>
            <consortium name="The Broad Institute Genomics Platform"/>
            <consortium name="The Broad Institute Genome Sequencing Center for Infectious Disease"/>
            <person name="Wu L."/>
            <person name="Ma J."/>
        </authorList>
    </citation>
    <scope>NUCLEOTIDE SEQUENCE [LARGE SCALE GENOMIC DNA]</scope>
    <source>
        <strain evidence="3 4">JCM 17504</strain>
    </source>
</reference>
<dbReference type="AlphaFoldDB" id="A0AAV3UNS9"/>
<dbReference type="GO" id="GO:0030170">
    <property type="term" value="F:pyridoxal phosphate binding"/>
    <property type="evidence" value="ECO:0007669"/>
    <property type="project" value="InterPro"/>
</dbReference>